<feature type="domain" description="N-acetyltransferase" evidence="2">
    <location>
        <begin position="19"/>
        <end position="106"/>
    </location>
</feature>
<dbReference type="InterPro" id="IPR031165">
    <property type="entry name" value="GNAT_YJDJ"/>
</dbReference>
<evidence type="ECO:0000313" key="3">
    <source>
        <dbReference type="EMBL" id="RDC61071.1"/>
    </source>
</evidence>
<dbReference type="PANTHER" id="PTHR31435:SF10">
    <property type="entry name" value="BSR4717 PROTEIN"/>
    <property type="match status" value="1"/>
</dbReference>
<gene>
    <name evidence="3" type="ORF">HME9302_02289</name>
</gene>
<dbReference type="AlphaFoldDB" id="A0A369Q857"/>
<dbReference type="Proteomes" id="UP000253727">
    <property type="component" value="Unassembled WGS sequence"/>
</dbReference>
<keyword evidence="4" id="KW-1185">Reference proteome</keyword>
<dbReference type="InterPro" id="IPR016181">
    <property type="entry name" value="Acyl_CoA_acyltransferase"/>
</dbReference>
<feature type="region of interest" description="Disordered" evidence="1">
    <location>
        <begin position="1"/>
        <end position="34"/>
    </location>
</feature>
<evidence type="ECO:0000259" key="2">
    <source>
        <dbReference type="PROSITE" id="PS51729"/>
    </source>
</evidence>
<dbReference type="SUPFAM" id="SSF55729">
    <property type="entry name" value="Acyl-CoA N-acyltransferases (Nat)"/>
    <property type="match status" value="1"/>
</dbReference>
<dbReference type="PROSITE" id="PS51729">
    <property type="entry name" value="GNAT_YJDJ"/>
    <property type="match status" value="1"/>
</dbReference>
<dbReference type="EMBL" id="QBKA01000002">
    <property type="protein sequence ID" value="RDC61071.1"/>
    <property type="molecule type" value="Genomic_DNA"/>
</dbReference>
<feature type="compositionally biased region" description="Basic and acidic residues" evidence="1">
    <location>
        <begin position="15"/>
        <end position="27"/>
    </location>
</feature>
<sequence>MTVENTTENMGADVEITHHEEASEGEYRASPADNDAVGRLTYKKRGNVRIADHTRVPDEIGGRGIAAQLVDRLVADARAEGFKIRPQCSYVEAKFRRNPDWADLRAEIES</sequence>
<comment type="caution">
    <text evidence="3">The sequence shown here is derived from an EMBL/GenBank/DDBJ whole genome shotgun (WGS) entry which is preliminary data.</text>
</comment>
<name>A0A369Q857_9SPHN</name>
<reference evidence="3 4" key="1">
    <citation type="submission" date="2018-04" db="EMBL/GenBank/DDBJ databases">
        <title>Altererythrobacter sp. HME9302 genome sequencing and assembly.</title>
        <authorList>
            <person name="Kang H."/>
            <person name="Kim H."/>
            <person name="Joh K."/>
        </authorList>
    </citation>
    <scope>NUCLEOTIDE SEQUENCE [LARGE SCALE GENOMIC DNA]</scope>
    <source>
        <strain evidence="3 4">HME9302</strain>
    </source>
</reference>
<protein>
    <recommendedName>
        <fullName evidence="2">N-acetyltransferase domain-containing protein</fullName>
    </recommendedName>
</protein>
<dbReference type="Pfam" id="PF14542">
    <property type="entry name" value="Acetyltransf_CG"/>
    <property type="match status" value="1"/>
</dbReference>
<evidence type="ECO:0000313" key="4">
    <source>
        <dbReference type="Proteomes" id="UP000253727"/>
    </source>
</evidence>
<proteinExistence type="predicted"/>
<organism evidence="3 4">
    <name type="scientific">Alteripontixanthobacter maritimus</name>
    <dbReference type="NCBI Taxonomy" id="2161824"/>
    <lineage>
        <taxon>Bacteria</taxon>
        <taxon>Pseudomonadati</taxon>
        <taxon>Pseudomonadota</taxon>
        <taxon>Alphaproteobacteria</taxon>
        <taxon>Sphingomonadales</taxon>
        <taxon>Erythrobacteraceae</taxon>
        <taxon>Alteripontixanthobacter</taxon>
    </lineage>
</organism>
<dbReference type="Gene3D" id="3.40.630.30">
    <property type="match status" value="1"/>
</dbReference>
<dbReference type="PANTHER" id="PTHR31435">
    <property type="entry name" value="PROTEIN NATD1"/>
    <property type="match status" value="1"/>
</dbReference>
<accession>A0A369Q857</accession>
<evidence type="ECO:0000256" key="1">
    <source>
        <dbReference type="SAM" id="MobiDB-lite"/>
    </source>
</evidence>
<dbReference type="RefSeq" id="WP_230079981.1">
    <property type="nucleotide sequence ID" value="NZ_QBKA01000002.1"/>
</dbReference>
<dbReference type="InterPro" id="IPR045057">
    <property type="entry name" value="Gcn5-rel_NAT"/>
</dbReference>